<dbReference type="Gene3D" id="1.20.1440.240">
    <property type="match status" value="1"/>
</dbReference>
<reference evidence="8 9" key="1">
    <citation type="submission" date="2019-12" db="EMBL/GenBank/DDBJ databases">
        <title>Genomic-based taxomic classification of the family Erythrobacteraceae.</title>
        <authorList>
            <person name="Xu L."/>
        </authorList>
    </citation>
    <scope>NUCLEOTIDE SEQUENCE [LARGE SCALE GENOMIC DNA]</scope>
    <source>
        <strain evidence="8 9">M0322</strain>
    </source>
</reference>
<evidence type="ECO:0000259" key="7">
    <source>
        <dbReference type="Pfam" id="PF01593"/>
    </source>
</evidence>
<name>A0A844YVQ3_9SPHN</name>
<dbReference type="EC" id="1.13.12.3" evidence="3"/>
<dbReference type="InterPro" id="IPR050281">
    <property type="entry name" value="Flavin_monoamine_oxidase"/>
</dbReference>
<dbReference type="RefSeq" id="WP_160770957.1">
    <property type="nucleotide sequence ID" value="NZ_WTYV01000002.1"/>
</dbReference>
<dbReference type="EMBL" id="WTYV01000002">
    <property type="protein sequence ID" value="MXO70998.1"/>
    <property type="molecule type" value="Genomic_DNA"/>
</dbReference>
<proteinExistence type="inferred from homology"/>
<evidence type="ECO:0000256" key="1">
    <source>
        <dbReference type="ARBA" id="ARBA00004814"/>
    </source>
</evidence>
<dbReference type="OrthoDB" id="337830at2"/>
<keyword evidence="9" id="KW-1185">Reference proteome</keyword>
<keyword evidence="5" id="KW-0073">Auxin biosynthesis</keyword>
<comment type="similarity">
    <text evidence="2">Belongs to the tryptophan 2-monooxygenase family.</text>
</comment>
<evidence type="ECO:0000256" key="3">
    <source>
        <dbReference type="ARBA" id="ARBA00012535"/>
    </source>
</evidence>
<accession>A0A844YVQ3</accession>
<evidence type="ECO:0000313" key="9">
    <source>
        <dbReference type="Proteomes" id="UP000466966"/>
    </source>
</evidence>
<comment type="pathway">
    <text evidence="1">Plant hormone metabolism; auxin biosynthesis.</text>
</comment>
<evidence type="ECO:0000313" key="8">
    <source>
        <dbReference type="EMBL" id="MXO70998.1"/>
    </source>
</evidence>
<gene>
    <name evidence="8" type="ORF">GRI99_05015</name>
</gene>
<sequence length="536" mass="57687">MPAASDLTDQIAVPTRRQLLGMIGTMGGAAAMYQAMTALGHAAETQFTGPPVLSGARPGASVVVLGAGLAGLAAALELSRAGYSVQVLEYQDRAGGRNYSVRGGDRIVEVGGATQTCEFAPGNYINPGPWRIPHHHRTLLHYCKTLGVELEPFIQNNHNGLIHRSNAFGGQPQRYKELAVDFKGHVSELLGKALNDGALDGKVSAEDKEKLLVAMREWGVLDRNMAFTPSIALSGQRGYDIPPGGGLDPAPTASTPNGLADVLSSNVWTQMGFYFNYVMQTTMFQPKGGMDQIAAGFMRQIGAMVRLNTRVAKIAQDASGVTVDWTDNATGQTGQTKADWCVCTIPPPVLSQIELQASDALLAAVRAVPMNGQLKIGLEMRRRFWEEDYAIYGGHSFTDQAISQLSYPNDKFFQDGPAVLLGAFANGAGALQLTGMTPAERIEVALDQGSVFHPAEYRREFISGVSVPWSRMPWIQGCTSRWTDASRAQHYTNLVTMDGRVVLAGEHATYYGGWMEGSLLSALNAIEQLHQRATAA</sequence>
<comment type="catalytic activity">
    <reaction evidence="6">
        <text>L-tryptophan + O2 = indole-3-acetamide + CO2 + H2O</text>
        <dbReference type="Rhea" id="RHEA:16165"/>
        <dbReference type="ChEBI" id="CHEBI:15377"/>
        <dbReference type="ChEBI" id="CHEBI:15379"/>
        <dbReference type="ChEBI" id="CHEBI:16031"/>
        <dbReference type="ChEBI" id="CHEBI:16526"/>
        <dbReference type="ChEBI" id="CHEBI:57912"/>
        <dbReference type="EC" id="1.13.12.3"/>
    </reaction>
</comment>
<dbReference type="AlphaFoldDB" id="A0A844YVQ3"/>
<feature type="domain" description="Amine oxidase" evidence="7">
    <location>
        <begin position="69"/>
        <end position="525"/>
    </location>
</feature>
<dbReference type="PANTHER" id="PTHR10742">
    <property type="entry name" value="FLAVIN MONOAMINE OXIDASE"/>
    <property type="match status" value="1"/>
</dbReference>
<comment type="caution">
    <text evidence="8">The sequence shown here is derived from an EMBL/GenBank/DDBJ whole genome shotgun (WGS) entry which is preliminary data.</text>
</comment>
<dbReference type="GO" id="GO:0009063">
    <property type="term" value="P:amino acid catabolic process"/>
    <property type="evidence" value="ECO:0007669"/>
    <property type="project" value="TreeGrafter"/>
</dbReference>
<dbReference type="SUPFAM" id="SSF51905">
    <property type="entry name" value="FAD/NAD(P)-binding domain"/>
    <property type="match status" value="1"/>
</dbReference>
<protein>
    <recommendedName>
        <fullName evidence="4">Tryptophan 2-monooxygenase</fullName>
        <ecNumber evidence="3">1.13.12.3</ecNumber>
    </recommendedName>
</protein>
<evidence type="ECO:0000256" key="5">
    <source>
        <dbReference type="ARBA" id="ARBA00023070"/>
    </source>
</evidence>
<dbReference type="InterPro" id="IPR002937">
    <property type="entry name" value="Amino_oxidase"/>
</dbReference>
<organism evidence="8 9">
    <name type="scientific">Alteraurantiacibacter buctensis</name>
    <dbReference type="NCBI Taxonomy" id="1503981"/>
    <lineage>
        <taxon>Bacteria</taxon>
        <taxon>Pseudomonadati</taxon>
        <taxon>Pseudomonadota</taxon>
        <taxon>Alphaproteobacteria</taxon>
        <taxon>Sphingomonadales</taxon>
        <taxon>Erythrobacteraceae</taxon>
        <taxon>Alteraurantiacibacter</taxon>
    </lineage>
</organism>
<evidence type="ECO:0000256" key="4">
    <source>
        <dbReference type="ARBA" id="ARBA00017871"/>
    </source>
</evidence>
<dbReference type="Proteomes" id="UP000466966">
    <property type="component" value="Unassembled WGS sequence"/>
</dbReference>
<dbReference type="Pfam" id="PF01593">
    <property type="entry name" value="Amino_oxidase"/>
    <property type="match status" value="1"/>
</dbReference>
<dbReference type="GO" id="GO:0050361">
    <property type="term" value="F:tryptophan 2-monooxygenase activity"/>
    <property type="evidence" value="ECO:0007669"/>
    <property type="project" value="UniProtKB-EC"/>
</dbReference>
<dbReference type="GO" id="GO:0009851">
    <property type="term" value="P:auxin biosynthetic process"/>
    <property type="evidence" value="ECO:0007669"/>
    <property type="project" value="UniProtKB-KW"/>
</dbReference>
<dbReference type="SUPFAM" id="SSF54373">
    <property type="entry name" value="FAD-linked reductases, C-terminal domain"/>
    <property type="match status" value="1"/>
</dbReference>
<dbReference type="InterPro" id="IPR036188">
    <property type="entry name" value="FAD/NAD-bd_sf"/>
</dbReference>
<dbReference type="GO" id="GO:0001716">
    <property type="term" value="F:L-amino-acid oxidase activity"/>
    <property type="evidence" value="ECO:0007669"/>
    <property type="project" value="TreeGrafter"/>
</dbReference>
<dbReference type="Gene3D" id="3.90.660.10">
    <property type="match status" value="1"/>
</dbReference>
<dbReference type="Gene3D" id="3.50.50.60">
    <property type="entry name" value="FAD/NAD(P)-binding domain"/>
    <property type="match status" value="1"/>
</dbReference>
<evidence type="ECO:0000256" key="2">
    <source>
        <dbReference type="ARBA" id="ARBA00005833"/>
    </source>
</evidence>
<evidence type="ECO:0000256" key="6">
    <source>
        <dbReference type="ARBA" id="ARBA00047321"/>
    </source>
</evidence>
<dbReference type="PANTHER" id="PTHR10742:SF342">
    <property type="entry name" value="AMINE OXIDASE"/>
    <property type="match status" value="1"/>
</dbReference>